<gene>
    <name evidence="28" type="ORF">P4O66_010188</name>
</gene>
<feature type="domain" description="EF-hand" evidence="26">
    <location>
        <begin position="7247"/>
        <end position="7282"/>
    </location>
</feature>
<keyword evidence="18" id="KW-0206">Cytoskeleton</keyword>
<dbReference type="FunFam" id="3.90.1290.10:FF:000001">
    <property type="entry name" value="Plectin a"/>
    <property type="match status" value="5"/>
</dbReference>
<dbReference type="FunFam" id="1.20.58.60:FF:000010">
    <property type="entry name" value="plectin isoform X2"/>
    <property type="match status" value="1"/>
</dbReference>
<dbReference type="Gene3D" id="2.30.30.40">
    <property type="entry name" value="SH3 Domains"/>
    <property type="match status" value="1"/>
</dbReference>
<dbReference type="GO" id="GO:0005874">
    <property type="term" value="C:microtubule"/>
    <property type="evidence" value="ECO:0007669"/>
    <property type="project" value="UniProtKB-KW"/>
</dbReference>
<organism evidence="28 29">
    <name type="scientific">Electrophorus voltai</name>
    <dbReference type="NCBI Taxonomy" id="2609070"/>
    <lineage>
        <taxon>Eukaryota</taxon>
        <taxon>Metazoa</taxon>
        <taxon>Chordata</taxon>
        <taxon>Craniata</taxon>
        <taxon>Vertebrata</taxon>
        <taxon>Euteleostomi</taxon>
        <taxon>Actinopterygii</taxon>
        <taxon>Neopterygii</taxon>
        <taxon>Teleostei</taxon>
        <taxon>Ostariophysi</taxon>
        <taxon>Gymnotiformes</taxon>
        <taxon>Gymnotoidei</taxon>
        <taxon>Gymnotidae</taxon>
        <taxon>Electrophorus</taxon>
    </lineage>
</organism>
<dbReference type="GO" id="GO:0060047">
    <property type="term" value="P:heart contraction"/>
    <property type="evidence" value="ECO:0007669"/>
    <property type="project" value="UniProtKB-ARBA"/>
</dbReference>
<dbReference type="Pfam" id="PF21097">
    <property type="entry name" value="SR_plectin_7"/>
    <property type="match status" value="1"/>
</dbReference>
<dbReference type="GO" id="GO:0005509">
    <property type="term" value="F:calcium ion binding"/>
    <property type="evidence" value="ECO:0007669"/>
    <property type="project" value="InterPro"/>
</dbReference>
<dbReference type="Gene3D" id="1.20.58.60">
    <property type="match status" value="16"/>
</dbReference>
<keyword evidence="15 22" id="KW-0175">Coiled coil</keyword>
<dbReference type="InterPro" id="IPR036388">
    <property type="entry name" value="WH-like_DNA-bd_sf"/>
</dbReference>
<dbReference type="CDD" id="cd21188">
    <property type="entry name" value="CH_PLEC-like_rpt1"/>
    <property type="match status" value="1"/>
</dbReference>
<feature type="compositionally biased region" description="Basic and acidic residues" evidence="23">
    <location>
        <begin position="3025"/>
        <end position="3040"/>
    </location>
</feature>
<keyword evidence="9" id="KW-0597">Phosphoprotein</keyword>
<dbReference type="InterPro" id="IPR001452">
    <property type="entry name" value="SH3_domain"/>
</dbReference>
<feature type="region of interest" description="Disordered" evidence="23">
    <location>
        <begin position="795"/>
        <end position="873"/>
    </location>
</feature>
<feature type="region of interest" description="Disordered" evidence="23">
    <location>
        <begin position="2942"/>
        <end position="2978"/>
    </location>
</feature>
<dbReference type="InterPro" id="IPR018247">
    <property type="entry name" value="EF_Hand_1_Ca_BS"/>
</dbReference>
<dbReference type="SUPFAM" id="SSF46966">
    <property type="entry name" value="Spectrin repeat"/>
    <property type="match status" value="15"/>
</dbReference>
<dbReference type="GO" id="GO:0031101">
    <property type="term" value="P:fin regeneration"/>
    <property type="evidence" value="ECO:0007669"/>
    <property type="project" value="UniProtKB-ARBA"/>
</dbReference>
<dbReference type="SMART" id="SM00250">
    <property type="entry name" value="PLEC"/>
    <property type="match status" value="32"/>
</dbReference>
<dbReference type="PROSITE" id="PS00018">
    <property type="entry name" value="EF_HAND_1"/>
    <property type="match status" value="2"/>
</dbReference>
<keyword evidence="13" id="KW-0106">Calcium</keyword>
<evidence type="ECO:0000256" key="23">
    <source>
        <dbReference type="SAM" id="MobiDB-lite"/>
    </source>
</evidence>
<keyword evidence="14" id="KW-0965">Cell junction</keyword>
<dbReference type="InterPro" id="IPR005326">
    <property type="entry name" value="Plectin_eS10_N"/>
</dbReference>
<comment type="subcellular location">
    <subcellularLocation>
        <location evidence="4">Cell junction</location>
        <location evidence="4">Desmosome</location>
    </subcellularLocation>
    <subcellularLocation>
        <location evidence="1">Cell membrane</location>
    </subcellularLocation>
    <subcellularLocation>
        <location evidence="3">Cell projection</location>
    </subcellularLocation>
    <subcellularLocation>
        <location evidence="2">Cytoplasm</location>
        <location evidence="2">Cytoskeleton</location>
    </subcellularLocation>
</comment>
<feature type="region of interest" description="Disordered" evidence="23">
    <location>
        <begin position="3454"/>
        <end position="3503"/>
    </location>
</feature>
<evidence type="ECO:0000256" key="6">
    <source>
        <dbReference type="ARBA" id="ARBA00022443"/>
    </source>
</evidence>
<dbReference type="GO" id="GO:0030506">
    <property type="term" value="F:ankyrin binding"/>
    <property type="evidence" value="ECO:0007669"/>
    <property type="project" value="TreeGrafter"/>
</dbReference>
<dbReference type="GO" id="GO:0005200">
    <property type="term" value="F:structural constituent of cytoskeleton"/>
    <property type="evidence" value="ECO:0007669"/>
    <property type="project" value="TreeGrafter"/>
</dbReference>
<keyword evidence="6 21" id="KW-0728">SH3 domain</keyword>
<dbReference type="PROSITE" id="PS00019">
    <property type="entry name" value="ACTININ_1"/>
    <property type="match status" value="1"/>
</dbReference>
<dbReference type="CDD" id="cd06503">
    <property type="entry name" value="ATP-synt_Fo_b"/>
    <property type="match status" value="1"/>
</dbReference>
<dbReference type="Pfam" id="PF13499">
    <property type="entry name" value="EF-hand_7"/>
    <property type="match status" value="1"/>
</dbReference>
<feature type="region of interest" description="Disordered" evidence="23">
    <location>
        <begin position="5408"/>
        <end position="5436"/>
    </location>
</feature>
<dbReference type="CDD" id="cd00051">
    <property type="entry name" value="EFh"/>
    <property type="match status" value="1"/>
</dbReference>
<dbReference type="Pfam" id="PF00307">
    <property type="entry name" value="CH"/>
    <property type="match status" value="2"/>
</dbReference>
<reference evidence="28" key="1">
    <citation type="submission" date="2023-03" db="EMBL/GenBank/DDBJ databases">
        <title>Electrophorus voltai genome.</title>
        <authorList>
            <person name="Bian C."/>
        </authorList>
    </citation>
    <scope>NUCLEOTIDE SEQUENCE</scope>
    <source>
        <strain evidence="28">CB-2022</strain>
        <tissue evidence="28">Muscle</tissue>
    </source>
</reference>
<dbReference type="Gene3D" id="1.10.418.10">
    <property type="entry name" value="Calponin-like domain"/>
    <property type="match status" value="2"/>
</dbReference>
<dbReference type="PROSITE" id="PS50222">
    <property type="entry name" value="EF_HAND_2"/>
    <property type="match status" value="2"/>
</dbReference>
<dbReference type="FunFam" id="1.10.10.10:FF:000388">
    <property type="entry name" value="plectin isoform X1"/>
    <property type="match status" value="1"/>
</dbReference>
<dbReference type="FunFam" id="1.10.418.10:FF:000029">
    <property type="entry name" value="plectin isoform X2"/>
    <property type="match status" value="1"/>
</dbReference>
<evidence type="ECO:0000256" key="11">
    <source>
        <dbReference type="ARBA" id="ARBA00022723"/>
    </source>
</evidence>
<feature type="region of interest" description="Disordered" evidence="23">
    <location>
        <begin position="7156"/>
        <end position="7177"/>
    </location>
</feature>
<feature type="compositionally biased region" description="Basic and acidic residues" evidence="23">
    <location>
        <begin position="5512"/>
        <end position="5523"/>
    </location>
</feature>
<feature type="compositionally biased region" description="Basic and acidic residues" evidence="23">
    <location>
        <begin position="3072"/>
        <end position="3089"/>
    </location>
</feature>
<sequence length="7498" mass="854092">MVAGMLMPLNHLRAIYERLFRDGVMVAKKDKRPQTNHPEIPGVGNLQVIRAMDSLKSRGFVRETFAWRHFYWYLTNEGIVYLRDYLHLPPEIVPTPLQRVRRPAATLAVVQRATRVQAVEGPTSYVPKPGRGGAEMQEALSERQGYRRKQMGTEEGARSNENYSRFLGRSIAGDKMKTSTSWESREQVQPMPHRGQNEREVDRRVRKKTTTDALSHQPPAEISSAQSLMQKKMICEDSKGGTEAALSKSTPKATGSRDLPAHLSITSITPCAVAAATSVSPNKAEKVKLKEKVSSVNVYQETASSMPGKDASLPPLTEKQMEKKTKAKETKKVQEHRIKDEIHKMAEKISMSGTQKMPSEECKNNGETALIKSVAETAVIADLPAQLTVTAPTAGTVAVTSSKSPNKVGKVKVKEEMSVKVSQEASTNMQAKDTSLPLPYNKKMEKTLQATVNVQEQSTKNETPKIIGKVGILPASQSALIPSELMLETITVAVQHPGKGKNMKEIKKKDQINKSSDSVLVSVSTRKDTTEINDLVDVKKKEAEINLAQQISEPSLKNSASTLVPTSTPPPTASSALAAGNAEQSKKAHKTSNTQETKDIHEASKNTKAMSSNAQNKAEIPFEGLSAMAVKAKVEEQKQHPSPTPEIPVATAAIQAKALIVHKEMTSVEQTAMPVESKEKVPKQEIISVQQKLLPAKQVEESESNASKMLDADDAPKLLKGKGKKQRTAAVKQVPSAAAEIKGDEVMTAAQVTIEAPPPQGLGLLITNESPEMPSEKLCAEESSQEVAVHDTAPACGGEVEPVQPSTGKLEREVQKRKTSSSQRLIEAPTARASAEASAQDGPQAEQGEPPSIAQHSASPDTQHRGEEQEELSVIKATKQPISTDPLHTQEITCDPQTLHEDEGTMRRKIVVVEEVIEVQQTASPGADGSQVTTPVPQCTGDELDYDVLEELAKDRAGTAVQQVSWDHSLDEPERKTFPNFIEVTDERDRVQKKTFTKWVNKHLIKAQRHVTDLYEDLRDGHNLISLLEVLSGETLPREKGRMRFHKLQNVNIALDFLKHRQVKLVNIRNDDIADGNPKLTLGLIWTIILHFQISDIQVNGQSDDMSAKEKLLLWSQHMVEGYPGLRCDNFTTSWRDGKLFNAVIHRHEPRFIDMSKVYRQTNLENLEQAFTVAERELGVTRLLDPEDVDVPHPDEKSIITYVSSLYDAMPRAPDVPDGVRVNELELRWQEYYELVTILLQWIRHHIVIFEERKFPASYEEIEILWRQFLRFKETELPAKESDKDRSKHIYQSFESAVQAGQIKVPPGYHPIDVEKEWGRLHVAILERERLLRTEFERLERLQRIVSKVQMESGVCEEQLNQLETVLQSDIRLLNAGKSAQHSAELERDLDKADGMIRLLFNDVQILKDGRHLQAEQMYRRVYRLHERLVNLRSDYNLRLKSGVMPAQASLVQTQVSSQRMRPELDDVTLRYIQDLLAWVEENQRRLETAEWGSDLPTVESQLGSHRGLHQTVEDFKAKIERARADENQLSPVSKSTYREYLAKLDLQYARLMNLSKSRLRNLDQLHAFVSAATKELMWLNDKEEEEVNYDWSDRNTNMTAKKENYSGLMRELELKEKKISDIQTAGDRLIKEGHPGKKTVEAFTAALQTQWSWILQLCCCIEAHLKENTAYYQFFADVKEAEEKMKKMQDTMKKKYTCERSTTATRLEDLLQDTLEEKEHLNEFKTHVAGLNRRAKSVVQLKPRNPTTAIKGKLPVQAVCDFKQMEITVHKGDECALLNNSQPHKWKVLNRSGSEATVPSVCFLVPPVNKEALESVSNLDTGLQQMSTLWQKLHADMKGLLSWQYLMKDIQFIRTWNITMLRTMKVDEYRQILRNLELHYQDFLRDTANSQQFSPEDRMQMEKDYKMTTQHYEKLLRTMEKSDQDESVCKTYISQIKDLRLQIEDCESRTVAHIRQPVEKDPLKDCLQKTTDQKRVHVELEGIKKNLDNVAQKAEEVLASPEQSSTPVLRSELDITLQKMDHTYSLSSVYLEKLKTIEVVIRNTLGTEDILKKYEDRLREVYKVPTDTKEVDTYHAELKKMRGEAEGQQPAFDALEGQLAKAIIVSERMAQVHRERDAELDHYKQHLGSLQERWHAVFAQIDLRQRELEQLGRHLGYYRESYDWLIHWIADAKQRQEKIQAVPIVDSKTLKEQLAQEKKLLEEIEKNKEKVDECQKYAKAYIDTIKDYELQLVAYNAQAEPLTSPLKKTKVESASDNIIQEYVTLRTRYSELMTLTSQYIKFIKDTQTRLEDEEKAAEKLKEEERKKMAEMQAELEKQKQLAEAHAKAIAKAEKEAKELKLMMQEEVSKREVVAVDAEKQKQNIQQELHELRNISEQEIKSKSQQVEEALQSRAKIEEEIRVIRLQLETTVKQKSTAETELKQLREKAEEAEKLRKAAQEEAEKLRKQVTEETQKKRKAEDELKFKSEAEREAAKQKQKALEDLEQLKLQAEEAERRMKQAEVEKDRQISLAHEAAQKSATAELQSKRMSFVEKTSKLEESLKEKHGTVMQLQEEADRLKKQQEEADRARVDAEKELEKWRQKANEALRLRLQAEEEAHRKTLAQEEAEKQKEEAEREAKKRSKAEESALKQKEMAEQELERQRKLAEATAQQKLSAEQELIRLRADFDHAEQQRSLLDDELYRLKNEVNAAVQQRKQLEDELTKVRSEMDILLQLKSKAEKESMSTTEKSKQLLETEAAKMRDLAEEAAKLRAIAEEAKRQRQVAEEEAARQRAEAERILKEKLAAINDATRLKTEAEIALKEKEAENERLRRQAEDEAYQRKALEDQASQHKQDIEEKIDQLKKSSEMELGRQKAIVDETLKQRRIVEEEIRILKLNFEKASSGKLDLELELNKLKNIAEETQKSKLQAEGEVERFRKLALEEENRRREAEEKVKKIAAAEQEAARQRQTAQEEVERLKKKAEEARKQKDDADMEAEKQILVAKEAAQRCSAAEHQVQSVLVQQKEDSLVQEKLKEEYAKAKKLAEEAEKAKEKAENEAALLRQKAEEAERQRQAAEEEASRQAQAQEDAERIRKEAEFEAAKRAQAETAALRQKQQADAEMAKHKTLAEQTLKQKSQVEQELTKVKLQLDETDKQKSLLDDELHRLKDEVSDAVKQKAQVEDELFKVKIQMEELIKLKIRIEEENQRLIRKDKDNTQKFLEEEAENMKKLAEEAARLSIEAQEAARMRQIAESDLAQQRALAEKMLKEKMQAIQEASRLRAEAEMLQRQKDLAQEQAQKLLEDKQLMQQRLEEETEGFQKSLEAERKRQLEITAEAEKLKLWVSQLSDAHSKAEEEAKKFKKQADEISARLHETELATKEKMTVVEKLEVQRLSSSKEANELRQAIADLEKEKSKLKKEAEDLQKKSQEMAAAQQEQIKQEKTILQQTFISEKEMLLKKEKQIEDEKKRLESQFEEEVKKSRALQEEQQQQQRRMEEEKKKLQSTMDTALKKQKEAEEEMLKKQKEMQELERKKLEQEKMLAEENQKLRDKLQQLEVIQTHQISRTQEMEIQTVDLNGQSVEVDSRNGESALYFDGIREKVPASRLLEVGLLGNKDYDKLTKGKITVNELSQTENLKTILKGKNCIGGLLVHPNNKMPIYQAIKEKKIAPGTGLVLLEAQAASGYIVDPVKNKTLSVNEAVKEGLIGPELHNKMLSAEKAVTGYKDPYTEEKISLFEAMKKGLIVEDHAIRLLEAQIATGGIIDPINSHRVPIETAYKQGQFDAEINKILQDPSDDTKGFFDPNTQENLTYLQLMERCITDPETGLLLLPVTEKAALNARTFTEEETRDIFHKTTVSVPFGRFKGKTVTIWEIINSEYFTEDQKKDLIRQYKTGKITVEKIIKIVISVAEEKEKKHELEFDGLRRPVPAAELLESKVIDKDLYNKLHKGNKTIKEVSEMEAVYKSLKGSNFIAGVVINSTKEIMSLYQAIKKNVMKPVHAMNLLEAQAATGYIIDPVKNQMFTVDEAVKAGVIGPELHEKLLSAERAVTGYRDPYSGQTVSLFEAMKKELIHKDQGMRFLDAQLATGGIIDPVKSHHIPHDIACKRGYFADETNEVLNNPTDEIKGYYDPNTQEYVTYMQLQKRCLTDKKTGLQLLPLSEQAISNKEEQKFTEAQTKEAMTQANVEVQSGQFKGRKVTIWEIINSDYLTEEQRLDLIRQYRSGKMTIEKIIKIVITIVDEKEAKKQEQSSFKGLRAPVPAKSLFDSRIIDKTTLDLLQQGKMTPDEVSINNAVNKYLQGSESIAGIYLEPTKEKISIYQAMKKNLLRQNKGIALLEAQAATGFIVDPIKNQFLTVDDAVKAGVVGPELHEKLLIAEKAVTGYKDPFTGNKISVFQAMQKDLIPKEHGMPLLEAQTSTGGIIDPINSHRIPTDAACQQGYFSKEMAKSIAEISDKNKTFSDPDTDENVSYKQLKDKCMTDPETGLNLLRISKPQAPTLVEKTYLYTEEQTQSDLASIQVDLPIESHAQGSMSLWDVMNSKLLPEEERIKLLDDYRSGKITKERMIIIIIEIMEQREIIRGQTIKSYDIVRRRVTIEELYNAHIIDLDTYNLLKQEKKTIREIMELQSVKQYLFGTGSVAGVRPDSSSAISIYQAMKRGLMKPEDAIGLLEAQAATGFIIDPIRNEMLTVDEAVRKGVVGPEIHDKLLSAERAVTGYKDPYSGKIISLFQAMKKNLVQEDYALRLLEAQISTGGIIDPEFNFHLPADVATQRGYISKETYERLSDEVKGYVDPVTEEKLSYFQLLKRCKVDQNGLYLLALAEKRPMFKGLRKEITMEELVRSQIIDAKTASDLSEGLITVEELSSRLKKYLEGTSCIAGVFLETTKDRLSIYQAMKKNMIRPGTAFELLEAQAATGYIIDPIKNLKLTVSEAVRMGIVGLEFKDKLMSAERAVTGYRDPYTGKTISLFQAMKKGLILKDHGIRLLEAQIATGGIIDPEESHRLPVEVAYNRGFFDQEMNEILSDPSDDTKGFFDPNTEENLTYLQLMERCITDPQTGLVLLLLKEKKREKTSSSKSSVRKRRVVIVDPETGKEMSVYEAYRKGLIDHQTYLELSEQECEWEEITMTSSDGEEKSIIIDRRSGRQYDIADALARGLIDQSSLDQYRSGNLAITEFADMLSGNMGGFRSRSSSFGSTSSYPMSPIPSIKTPTSVWNDPTEETGPIAGILDTDTLEKVSVSEAMHRNLVDSISGQRLLEAQACTGGIIDPSTGEKFSVADAASRGLLDKSMVDRINLAQKAFNGFEDPRTKAKMSAAQALKKGWLYYEAGQRFLEVQYLTGGLIEPEAEGRVSLEEAIKRGTIDARTAQKLRDVSAYSKYLTCPKTKLKISYKDAMDRSMTEEGTGLKLLEACSQSSKGLYSPYNISGAGSASGSRSGSRTGSRSGSRRGSFDATGSGFSMNFSSSMEVTRMDTGDWSQWQSEFRGQIRALHHWLKSMEMRLPLDPAKSKHVRSNEDFLKECYQHQKEWPVPELLKEDRKKEDVDQVPPQVSTPDNNRSSPAPTVTSTSTLDNAWRSTPSPAKTPYNDSLPRRTNIPEYRQSPLGQCGTAERRGTLQRRDSGSQWPWKTLSSREVTEVTEVTETVVTEIVEVTDCKVMASPVRIMIRVWTDGRPLIKTESGSTMLYASWSNLIQQLLQRLLEDRRSSMETMMQEGPHLLEQLQGEDRESAKLQLPHLRNKWEALLLGADRRRENLELVLPRAQLFQESMDSLQQWLISVEQDLAELRSAERAMLHLQEATDQAKAIMEEIKAKNADLGKLQQYSHNLMEKVAEEEAQLVQERSDSLRIRYSVLSLGSADAIQRLEQALEASSRCTSSQEDLHLWLGRIERELLGPAQCGDAVLCTSERQRLEQAVEKELAWFRATSLELENIKAIQLDPEVIASQLYEQKILAVEILQHRFNIEKMVKISELLQTYSEAGDIGGLQTSLDVLQEQCQITTGTNSHVVLQLEHAQSLLSQFSEGYSEVLPWLQETKAFTAQLALSTISYEAFREQQELLQDLRESIAEHKPLIARLGTLAKRLSDLNPEQAQQYCQRAAEAEEQHQAVRDRVREAAGVLEESLPRYTQLNERMTLIEESLARLHSHMQTAIILQGLTPRIQEQLHDNKHSLAELSKLGVSLSSVRYQAEELLSSTQAAGRSFIGTAIQARVGSLTGQWDEAQRQAREREKWLLHLLDLARRFWSDISDMTAGLNDAQQAVLDLNSSRSDSETIRQSLDTMQTLRADIDGLQGELDTLGVLGMELMSACGDTDKPEVTKSLDELYCTWNNLSKIWTECHNKLEESLRLALHYQDTMQGLFEWLKSAELKSTEEFLVGSDLGSVKEQLCDLKEFKRELYQKKIEIESLNHRFVCRLSPGSERPGSVSPLCDFRQRWDSLESETVSRQQHQLECALLGLGQFQNNLDELQAWLSHTADLLQVSRPISIDLQTCEIELAKHKVLRNDVMSHVHTVESLNQAGRMLLEAGGGDSPHGLQLHLEHLNEHWEFVRCETERRQLELENNLSQVQDVTMEIQDLLQWLEHTDLRLSSSKTMWGMPDSTSERLNAHLELCNEMDSKLHAYTDVRSAVHRMLERSNVAQGSSTEHSLCILEQKWGAVYTKMQDRKVKLTEGLGLAKEFNSNIQDLLTKMAKCEEAINSLDAPSFILDTISTQLQEHRMLVSEVQSYGEKKSFVENAASQLSELSRKEDCDVVQNLVITVQDRYRKLYQHTTERGKTLEDVKKQVKQFSESWHLLMDWMSEVEQTLDMHKEITVSHEEIKQQLSEQKEFHKLFRSKRPMYEACLKSGRALLEKAQNSMDTQHLENMVSELRDSWDTISGKSMERQHKLEEALLFSGRFTDALQALNDWLYRAEPQLAEDVPVGGEKDLVNNLIDKHKVFQKELGKRAGCIRTLKRSVRDLTHGSTADAHWLQEQMEELEGRWENVCKLSVSKQARLEAALQQAEEFDGMVHSFLDHLVDVERTLKYGTLLEEEEPLLEFHTQHQALMKTLSSQQEVLVCIQSLGEEILSSCHPDSVITVKSWISVTKTRYEEVQTWVHQQAERIQASLSALEAERKEQQCLLDWISSAEESLNLREQEALPDNMEQTAELIAQHTIFMDELKRKVPEIESATKACKHKLTPKKQVSPIHKTPTKRRGLLKPQAPVPLPLEKLEPHTPQLSQLISQWQKLWLLAHCRQNRLDEHQQRLRELEEFANFDFNIWRKRYMQWISHLKSRILDVFRSIDRDQDGRITQKEFIDNVLASKFPTNSLEMTAVANIFDVNGDGFIDYYEFVSALHPSRDPYRTIDIDQINEEVSRQVSQCNCPKRFQVEQISANRYRFGDSQQLRMVRILRSTLMVRVGGGWTALDEFLVKNDPCRVKGRTNLKIKEKYLLPESFKASGRRGSTRALAVSRSNSSVSLYSSASAPSSPLSRKVSLATATFTALLRRSFSGERCIRPRSSIAALGTEQFSLDGEDNSPSPT</sequence>
<dbReference type="SUPFAM" id="SSF47576">
    <property type="entry name" value="Calponin-homology domain, CH-domain"/>
    <property type="match status" value="1"/>
</dbReference>
<evidence type="ECO:0000256" key="14">
    <source>
        <dbReference type="ARBA" id="ARBA00022949"/>
    </source>
</evidence>
<feature type="domain" description="SH3" evidence="24">
    <location>
        <begin position="1752"/>
        <end position="1809"/>
    </location>
</feature>
<dbReference type="GO" id="GO:0005925">
    <property type="term" value="C:focal adhesion"/>
    <property type="evidence" value="ECO:0007669"/>
    <property type="project" value="TreeGrafter"/>
</dbReference>
<dbReference type="GO" id="GO:0045296">
    <property type="term" value="F:cadherin binding"/>
    <property type="evidence" value="ECO:0007669"/>
    <property type="project" value="TreeGrafter"/>
</dbReference>
<feature type="compositionally biased region" description="Basic and acidic residues" evidence="23">
    <location>
        <begin position="502"/>
        <end position="512"/>
    </location>
</feature>
<dbReference type="SMART" id="SM00033">
    <property type="entry name" value="CH"/>
    <property type="match status" value="2"/>
</dbReference>
<feature type="region of interest" description="Disordered" evidence="23">
    <location>
        <begin position="550"/>
        <end position="615"/>
    </location>
</feature>
<dbReference type="GO" id="GO:0007507">
    <property type="term" value="P:heart development"/>
    <property type="evidence" value="ECO:0007669"/>
    <property type="project" value="UniProtKB-ARBA"/>
</dbReference>
<feature type="region of interest" description="Disordered" evidence="23">
    <location>
        <begin position="2807"/>
        <end position="2839"/>
    </location>
</feature>
<name>A0AAD9DW64_9TELE</name>
<dbReference type="Pfam" id="PF02187">
    <property type="entry name" value="GAS2"/>
    <property type="match status" value="1"/>
</dbReference>
<evidence type="ECO:0000256" key="16">
    <source>
        <dbReference type="ARBA" id="ARBA00023136"/>
    </source>
</evidence>
<dbReference type="InterPro" id="IPR001589">
    <property type="entry name" value="Actinin_actin-bd_CS"/>
</dbReference>
<feature type="compositionally biased region" description="Basic and acidic residues" evidence="23">
    <location>
        <begin position="3397"/>
        <end position="3412"/>
    </location>
</feature>
<feature type="compositionally biased region" description="Basic and acidic residues" evidence="23">
    <location>
        <begin position="140"/>
        <end position="158"/>
    </location>
</feature>
<feature type="compositionally biased region" description="Low complexity" evidence="23">
    <location>
        <begin position="5538"/>
        <end position="5549"/>
    </location>
</feature>
<comment type="caution">
    <text evidence="28">The sequence shown here is derived from an EMBL/GenBank/DDBJ whole genome shotgun (WGS) entry which is preliminary data.</text>
</comment>
<evidence type="ECO:0000256" key="15">
    <source>
        <dbReference type="ARBA" id="ARBA00023054"/>
    </source>
</evidence>
<dbReference type="GO" id="GO:0042995">
    <property type="term" value="C:cell projection"/>
    <property type="evidence" value="ECO:0007669"/>
    <property type="project" value="UniProtKB-SubCell"/>
</dbReference>
<dbReference type="Pfam" id="PF00435">
    <property type="entry name" value="Spectrin"/>
    <property type="match status" value="5"/>
</dbReference>
<evidence type="ECO:0000256" key="2">
    <source>
        <dbReference type="ARBA" id="ARBA00004245"/>
    </source>
</evidence>
<dbReference type="GO" id="GO:0030016">
    <property type="term" value="C:myofibril"/>
    <property type="evidence" value="ECO:0007669"/>
    <property type="project" value="UniProtKB-ARBA"/>
</dbReference>
<evidence type="ECO:0000256" key="7">
    <source>
        <dbReference type="ARBA" id="ARBA00022475"/>
    </source>
</evidence>
<feature type="region of interest" description="Disordered" evidence="23">
    <location>
        <begin position="2599"/>
        <end position="2653"/>
    </location>
</feature>
<feature type="compositionally biased region" description="Polar residues" evidence="23">
    <location>
        <begin position="5550"/>
        <end position="5560"/>
    </location>
</feature>
<dbReference type="PANTHER" id="PTHR23169">
    <property type="entry name" value="ENVOPLAKIN"/>
    <property type="match status" value="1"/>
</dbReference>
<dbReference type="FunFam" id="3.90.1290.10:FF:000002">
    <property type="entry name" value="Plectin a"/>
    <property type="match status" value="1"/>
</dbReference>
<feature type="region of interest" description="Disordered" evidence="23">
    <location>
        <begin position="498"/>
        <end position="518"/>
    </location>
</feature>
<evidence type="ECO:0000256" key="12">
    <source>
        <dbReference type="ARBA" id="ARBA00022737"/>
    </source>
</evidence>
<keyword evidence="11" id="KW-0479">Metal-binding</keyword>
<dbReference type="Proteomes" id="UP001239994">
    <property type="component" value="Unassembled WGS sequence"/>
</dbReference>
<dbReference type="InterPro" id="IPR035915">
    <property type="entry name" value="Plakin_repeat_sf"/>
</dbReference>
<dbReference type="GO" id="GO:0003779">
    <property type="term" value="F:actin binding"/>
    <property type="evidence" value="ECO:0007669"/>
    <property type="project" value="UniProtKB-KW"/>
</dbReference>
<evidence type="ECO:0000256" key="8">
    <source>
        <dbReference type="ARBA" id="ARBA00022490"/>
    </source>
</evidence>
<evidence type="ECO:0000313" key="28">
    <source>
        <dbReference type="EMBL" id="KAK1795004.1"/>
    </source>
</evidence>
<dbReference type="Gene3D" id="1.20.58.1060">
    <property type="match status" value="1"/>
</dbReference>
<dbReference type="PROSITE" id="PS51460">
    <property type="entry name" value="GAR"/>
    <property type="match status" value="1"/>
</dbReference>
<feature type="compositionally biased region" description="Basic and acidic residues" evidence="23">
    <location>
        <begin position="3454"/>
        <end position="3469"/>
    </location>
</feature>
<dbReference type="Pfam" id="PF00681">
    <property type="entry name" value="Plectin"/>
    <property type="match status" value="15"/>
</dbReference>
<feature type="domain" description="EF-hand" evidence="26">
    <location>
        <begin position="7283"/>
        <end position="7318"/>
    </location>
</feature>
<dbReference type="GO" id="GO:0042060">
    <property type="term" value="P:wound healing"/>
    <property type="evidence" value="ECO:0007669"/>
    <property type="project" value="TreeGrafter"/>
</dbReference>
<evidence type="ECO:0000259" key="25">
    <source>
        <dbReference type="PROSITE" id="PS50021"/>
    </source>
</evidence>
<dbReference type="InterPro" id="IPR003108">
    <property type="entry name" value="GAR_dom"/>
</dbReference>
<dbReference type="SMART" id="SM00054">
    <property type="entry name" value="EFh"/>
    <property type="match status" value="2"/>
</dbReference>
<dbReference type="FunFam" id="3.30.160.780:FF:000001">
    <property type="entry name" value="Plectin a"/>
    <property type="match status" value="1"/>
</dbReference>
<dbReference type="PROSITE" id="PS00020">
    <property type="entry name" value="ACTININ_2"/>
    <property type="match status" value="1"/>
</dbReference>
<dbReference type="Pfam" id="PF03501">
    <property type="entry name" value="S10_plectin"/>
    <property type="match status" value="1"/>
</dbReference>
<keyword evidence="12" id="KW-0677">Repeat</keyword>
<dbReference type="GO" id="GO:0061436">
    <property type="term" value="P:establishment of skin barrier"/>
    <property type="evidence" value="ECO:0007669"/>
    <property type="project" value="UniProtKB-ARBA"/>
</dbReference>
<evidence type="ECO:0000256" key="13">
    <source>
        <dbReference type="ARBA" id="ARBA00022837"/>
    </source>
</evidence>
<dbReference type="GO" id="GO:0042383">
    <property type="term" value="C:sarcolemma"/>
    <property type="evidence" value="ECO:0007669"/>
    <property type="project" value="TreeGrafter"/>
</dbReference>
<dbReference type="GO" id="GO:0030057">
    <property type="term" value="C:desmosome"/>
    <property type="evidence" value="ECO:0007669"/>
    <property type="project" value="UniProtKB-SubCell"/>
</dbReference>
<dbReference type="Gene3D" id="3.30.920.20">
    <property type="entry name" value="Gas2-like domain"/>
    <property type="match status" value="1"/>
</dbReference>
<evidence type="ECO:0000259" key="26">
    <source>
        <dbReference type="PROSITE" id="PS50222"/>
    </source>
</evidence>
<evidence type="ECO:0000256" key="21">
    <source>
        <dbReference type="PROSITE-ProRule" id="PRU00192"/>
    </source>
</evidence>
<dbReference type="Gene3D" id="3.30.160.780">
    <property type="match status" value="1"/>
</dbReference>
<feature type="compositionally biased region" description="Basic and acidic residues" evidence="23">
    <location>
        <begin position="596"/>
        <end position="605"/>
    </location>
</feature>
<keyword evidence="19" id="KW-0966">Cell projection</keyword>
<dbReference type="SUPFAM" id="SSF47473">
    <property type="entry name" value="EF-hand"/>
    <property type="match status" value="1"/>
</dbReference>
<keyword evidence="16" id="KW-0472">Membrane</keyword>
<accession>A0AAD9DW64</accession>
<dbReference type="Gene3D" id="1.10.10.10">
    <property type="entry name" value="Winged helix-like DNA-binding domain superfamily/Winged helix DNA-binding domain"/>
    <property type="match status" value="1"/>
</dbReference>
<dbReference type="EMBL" id="JAROKS010000016">
    <property type="protein sequence ID" value="KAK1795004.1"/>
    <property type="molecule type" value="Genomic_DNA"/>
</dbReference>
<dbReference type="GO" id="GO:0030056">
    <property type="term" value="C:hemidesmosome"/>
    <property type="evidence" value="ECO:0007669"/>
    <property type="project" value="TreeGrafter"/>
</dbReference>
<dbReference type="GO" id="GO:0008307">
    <property type="term" value="F:structural constituent of muscle"/>
    <property type="evidence" value="ECO:0007669"/>
    <property type="project" value="TreeGrafter"/>
</dbReference>
<evidence type="ECO:0000256" key="20">
    <source>
        <dbReference type="ARBA" id="ARBA00056058"/>
    </source>
</evidence>
<evidence type="ECO:0000259" key="27">
    <source>
        <dbReference type="PROSITE" id="PS51460"/>
    </source>
</evidence>
<dbReference type="InterPro" id="IPR018159">
    <property type="entry name" value="Spectrin/alpha-actinin"/>
</dbReference>
<dbReference type="Pfam" id="PF21020">
    <property type="entry name" value="Spectrin_4"/>
    <property type="match status" value="1"/>
</dbReference>
<keyword evidence="7" id="KW-1003">Cell membrane</keyword>
<feature type="domain" description="Calponin-homology (CH)" evidence="25">
    <location>
        <begin position="990"/>
        <end position="1093"/>
    </location>
</feature>
<dbReference type="GO" id="GO:0005882">
    <property type="term" value="C:intermediate filament"/>
    <property type="evidence" value="ECO:0007669"/>
    <property type="project" value="TreeGrafter"/>
</dbReference>
<protein>
    <recommendedName>
        <fullName evidence="30">Plectin-like</fullName>
    </recommendedName>
</protein>
<dbReference type="CDD" id="cd00176">
    <property type="entry name" value="SPEC"/>
    <property type="match status" value="8"/>
</dbReference>
<keyword evidence="10" id="KW-0493">Microtubule</keyword>
<feature type="compositionally biased region" description="Low complexity" evidence="23">
    <location>
        <begin position="827"/>
        <end position="839"/>
    </location>
</feature>
<feature type="compositionally biased region" description="Basic and acidic residues" evidence="23">
    <location>
        <begin position="2556"/>
        <end position="2577"/>
    </location>
</feature>
<evidence type="ECO:0000256" key="17">
    <source>
        <dbReference type="ARBA" id="ARBA00023203"/>
    </source>
</evidence>
<evidence type="ECO:0000256" key="18">
    <source>
        <dbReference type="ARBA" id="ARBA00023212"/>
    </source>
</evidence>
<evidence type="ECO:0000256" key="22">
    <source>
        <dbReference type="SAM" id="Coils"/>
    </source>
</evidence>
<dbReference type="SUPFAM" id="SSF75399">
    <property type="entry name" value="Plakin repeat"/>
    <property type="match status" value="7"/>
</dbReference>
<dbReference type="InterPro" id="IPR001101">
    <property type="entry name" value="Plectin_repeat"/>
</dbReference>
<feature type="domain" description="GAR" evidence="27">
    <location>
        <begin position="7322"/>
        <end position="7394"/>
    </location>
</feature>
<feature type="compositionally biased region" description="Basic and acidic residues" evidence="23">
    <location>
        <begin position="5589"/>
        <end position="5600"/>
    </location>
</feature>
<dbReference type="Gene3D" id="1.10.238.10">
    <property type="entry name" value="EF-hand"/>
    <property type="match status" value="1"/>
</dbReference>
<evidence type="ECO:0000256" key="3">
    <source>
        <dbReference type="ARBA" id="ARBA00004316"/>
    </source>
</evidence>
<dbReference type="SMART" id="SM00150">
    <property type="entry name" value="SPEC"/>
    <property type="match status" value="15"/>
</dbReference>
<dbReference type="InterPro" id="IPR041573">
    <property type="entry name" value="Desmoplakin_Spectrin-like"/>
</dbReference>
<keyword evidence="17" id="KW-0009">Actin-binding</keyword>
<dbReference type="InterPro" id="IPR043197">
    <property type="entry name" value="Plakin"/>
</dbReference>
<feature type="coiled-coil region" evidence="22">
    <location>
        <begin position="5758"/>
        <end position="5795"/>
    </location>
</feature>
<feature type="coiled-coil region" evidence="22">
    <location>
        <begin position="2188"/>
        <end position="2215"/>
    </location>
</feature>
<feature type="compositionally biased region" description="Basic and acidic residues" evidence="23">
    <location>
        <begin position="3493"/>
        <end position="3503"/>
    </location>
</feature>
<dbReference type="Pfam" id="PF17902">
    <property type="entry name" value="SH3_10"/>
    <property type="match status" value="1"/>
</dbReference>
<comment type="function">
    <text evidence="20">Involved in the organization of desmosome cell-cell junctions. Of particular importance in cell adhesion in the skin and during cardiac development. May also play a role in the regulation of Wnt, TGF-beta and Hippo signaling pathways.</text>
</comment>
<dbReference type="GO" id="GO:0045104">
    <property type="term" value="P:intermediate filament cytoskeleton organization"/>
    <property type="evidence" value="ECO:0007669"/>
    <property type="project" value="InterPro"/>
</dbReference>
<dbReference type="FunFam" id="1.20.58.60:FF:000009">
    <property type="entry name" value="dystonin isoform X1"/>
    <property type="match status" value="1"/>
</dbReference>
<evidence type="ECO:0000256" key="1">
    <source>
        <dbReference type="ARBA" id="ARBA00004236"/>
    </source>
</evidence>
<dbReference type="Gene3D" id="3.90.1290.10">
    <property type="entry name" value="Plakin repeat"/>
    <property type="match status" value="6"/>
</dbReference>
<evidence type="ECO:0000259" key="24">
    <source>
        <dbReference type="PROSITE" id="PS50002"/>
    </source>
</evidence>
<feature type="compositionally biased region" description="Basic and acidic residues" evidence="23">
    <location>
        <begin position="2599"/>
        <end position="2648"/>
    </location>
</feature>
<evidence type="ECO:0000256" key="10">
    <source>
        <dbReference type="ARBA" id="ARBA00022701"/>
    </source>
</evidence>
<feature type="region of interest" description="Disordered" evidence="23">
    <location>
        <begin position="122"/>
        <end position="227"/>
    </location>
</feature>
<feature type="compositionally biased region" description="Low complexity" evidence="23">
    <location>
        <begin position="5408"/>
        <end position="5428"/>
    </location>
</feature>
<dbReference type="Pfam" id="PF18373">
    <property type="entry name" value="Spectrin_2"/>
    <property type="match status" value="1"/>
</dbReference>
<dbReference type="InterPro" id="IPR036872">
    <property type="entry name" value="CH_dom_sf"/>
</dbReference>
<feature type="region of interest" description="Disordered" evidence="23">
    <location>
        <begin position="239"/>
        <end position="258"/>
    </location>
</feature>
<dbReference type="SUPFAM" id="SSF143575">
    <property type="entry name" value="GAS2 domain-like"/>
    <property type="match status" value="1"/>
</dbReference>
<feature type="region of interest" description="Disordered" evidence="23">
    <location>
        <begin position="2433"/>
        <end position="2481"/>
    </location>
</feature>
<dbReference type="PROSITE" id="PS50002">
    <property type="entry name" value="SH3"/>
    <property type="match status" value="1"/>
</dbReference>
<dbReference type="FunFam" id="3.30.920.20:FF:000002">
    <property type="entry name" value="dystonin isoform X1"/>
    <property type="match status" value="1"/>
</dbReference>
<feature type="compositionally biased region" description="Polar residues" evidence="23">
    <location>
        <begin position="5528"/>
        <end position="5537"/>
    </location>
</feature>
<dbReference type="InterPro" id="IPR002048">
    <property type="entry name" value="EF_hand_dom"/>
</dbReference>
<feature type="non-terminal residue" evidence="28">
    <location>
        <position position="1"/>
    </location>
</feature>
<feature type="compositionally biased region" description="Basic and acidic residues" evidence="23">
    <location>
        <begin position="3047"/>
        <end position="3064"/>
    </location>
</feature>
<evidence type="ECO:0000313" key="29">
    <source>
        <dbReference type="Proteomes" id="UP001239994"/>
    </source>
</evidence>
<dbReference type="GO" id="GO:0031581">
    <property type="term" value="P:hemidesmosome assembly"/>
    <property type="evidence" value="ECO:0007669"/>
    <property type="project" value="TreeGrafter"/>
</dbReference>
<dbReference type="GO" id="GO:0048471">
    <property type="term" value="C:perinuclear region of cytoplasm"/>
    <property type="evidence" value="ECO:0007669"/>
    <property type="project" value="TreeGrafter"/>
</dbReference>
<evidence type="ECO:0000256" key="9">
    <source>
        <dbReference type="ARBA" id="ARBA00022553"/>
    </source>
</evidence>
<dbReference type="PROSITE" id="PS50021">
    <property type="entry name" value="CH"/>
    <property type="match status" value="2"/>
</dbReference>
<feature type="region of interest" description="Disordered" evidence="23">
    <location>
        <begin position="3025"/>
        <end position="3121"/>
    </location>
</feature>
<comment type="similarity">
    <text evidence="5">Belongs to the plakin or cytolinker family.</text>
</comment>
<dbReference type="FunFam" id="1.20.58.60:FF:000001">
    <property type="entry name" value="Microtubule-actin cross-linking factor 1"/>
    <property type="match status" value="3"/>
</dbReference>
<dbReference type="InterPro" id="IPR049538">
    <property type="entry name" value="PCN-like_spectrin-like_rpt"/>
</dbReference>
<dbReference type="PANTHER" id="PTHR23169:SF20">
    <property type="entry name" value="PLECTIN"/>
    <property type="match status" value="1"/>
</dbReference>
<dbReference type="InterPro" id="IPR001715">
    <property type="entry name" value="CH_dom"/>
</dbReference>
<dbReference type="FunFam" id="1.10.418.10:FF:000002">
    <property type="entry name" value="Microtubule-actin cross-linking factor 1"/>
    <property type="match status" value="1"/>
</dbReference>
<dbReference type="SMART" id="SM00243">
    <property type="entry name" value="GAS2"/>
    <property type="match status" value="1"/>
</dbReference>
<evidence type="ECO:0008006" key="30">
    <source>
        <dbReference type="Google" id="ProtNLM"/>
    </source>
</evidence>
<feature type="region of interest" description="Disordered" evidence="23">
    <location>
        <begin position="5512"/>
        <end position="5604"/>
    </location>
</feature>
<keyword evidence="29" id="KW-1185">Reference proteome</keyword>
<feature type="compositionally biased region" description="Low complexity" evidence="23">
    <location>
        <begin position="2942"/>
        <end position="2955"/>
    </location>
</feature>
<feature type="domain" description="Calponin-homology (CH)" evidence="25">
    <location>
        <begin position="1106"/>
        <end position="1211"/>
    </location>
</feature>
<evidence type="ECO:0000256" key="19">
    <source>
        <dbReference type="ARBA" id="ARBA00023273"/>
    </source>
</evidence>
<proteinExistence type="inferred from homology"/>
<feature type="compositionally biased region" description="Basic and acidic residues" evidence="23">
    <location>
        <begin position="3099"/>
        <end position="3111"/>
    </location>
</feature>
<feature type="compositionally biased region" description="Basic and acidic residues" evidence="23">
    <location>
        <begin position="2957"/>
        <end position="2978"/>
    </location>
</feature>
<evidence type="ECO:0000256" key="4">
    <source>
        <dbReference type="ARBA" id="ARBA00004568"/>
    </source>
</evidence>
<dbReference type="InterPro" id="IPR011992">
    <property type="entry name" value="EF-hand-dom_pair"/>
</dbReference>
<dbReference type="InterPro" id="IPR002017">
    <property type="entry name" value="Spectrin_repeat"/>
</dbReference>
<dbReference type="InterPro" id="IPR041615">
    <property type="entry name" value="Desmoplakin_SH3"/>
</dbReference>
<keyword evidence="8" id="KW-0963">Cytoplasm</keyword>
<feature type="compositionally biased region" description="Polar residues" evidence="23">
    <location>
        <begin position="606"/>
        <end position="615"/>
    </location>
</feature>
<feature type="region of interest" description="Disordered" evidence="23">
    <location>
        <begin position="2543"/>
        <end position="2577"/>
    </location>
</feature>
<dbReference type="GO" id="GO:0008017">
    <property type="term" value="F:microtubule binding"/>
    <property type="evidence" value="ECO:0007669"/>
    <property type="project" value="InterPro"/>
</dbReference>
<feature type="region of interest" description="Disordered" evidence="23">
    <location>
        <begin position="3397"/>
        <end position="3420"/>
    </location>
</feature>
<dbReference type="GO" id="GO:0002934">
    <property type="term" value="P:desmosome organization"/>
    <property type="evidence" value="ECO:0007669"/>
    <property type="project" value="UniProtKB-ARBA"/>
</dbReference>
<evidence type="ECO:0000256" key="5">
    <source>
        <dbReference type="ARBA" id="ARBA00009109"/>
    </source>
</evidence>
<dbReference type="InterPro" id="IPR036534">
    <property type="entry name" value="GAR_dom_sf"/>
</dbReference>